<evidence type="ECO:0000313" key="2">
    <source>
        <dbReference type="EMBL" id="KDN45942.1"/>
    </source>
</evidence>
<organism evidence="2 3">
    <name type="scientific">Tilletiaria anomala (strain ATCC 24038 / CBS 436.72 / UBC 951)</name>
    <dbReference type="NCBI Taxonomy" id="1037660"/>
    <lineage>
        <taxon>Eukaryota</taxon>
        <taxon>Fungi</taxon>
        <taxon>Dikarya</taxon>
        <taxon>Basidiomycota</taxon>
        <taxon>Ustilaginomycotina</taxon>
        <taxon>Exobasidiomycetes</taxon>
        <taxon>Georgefischeriales</taxon>
        <taxon>Tilletiariaceae</taxon>
        <taxon>Tilletiaria</taxon>
    </lineage>
</organism>
<dbReference type="InParanoid" id="A0A066VW61"/>
<keyword evidence="1" id="KW-1133">Transmembrane helix</keyword>
<dbReference type="AlphaFoldDB" id="A0A066VW61"/>
<keyword evidence="1" id="KW-0472">Membrane</keyword>
<proteinExistence type="predicted"/>
<protein>
    <submittedName>
        <fullName evidence="2">Uncharacterized protein</fullName>
    </submittedName>
</protein>
<evidence type="ECO:0000313" key="3">
    <source>
        <dbReference type="Proteomes" id="UP000027361"/>
    </source>
</evidence>
<feature type="transmembrane region" description="Helical" evidence="1">
    <location>
        <begin position="101"/>
        <end position="124"/>
    </location>
</feature>
<dbReference type="HOGENOM" id="CLU_1723594_0_0_1"/>
<accession>A0A066VW61</accession>
<keyword evidence="1" id="KW-0812">Transmembrane</keyword>
<keyword evidence="3" id="KW-1185">Reference proteome</keyword>
<name>A0A066VW61_TILAU</name>
<comment type="caution">
    <text evidence="2">The sequence shown here is derived from an EMBL/GenBank/DDBJ whole genome shotgun (WGS) entry which is preliminary data.</text>
</comment>
<dbReference type="RefSeq" id="XP_013243380.1">
    <property type="nucleotide sequence ID" value="XM_013387926.1"/>
</dbReference>
<evidence type="ECO:0000256" key="1">
    <source>
        <dbReference type="SAM" id="Phobius"/>
    </source>
</evidence>
<dbReference type="GeneID" id="25261305"/>
<reference evidence="2 3" key="1">
    <citation type="submission" date="2014-05" db="EMBL/GenBank/DDBJ databases">
        <title>Draft genome sequence of a rare smut relative, Tilletiaria anomala UBC 951.</title>
        <authorList>
            <consortium name="DOE Joint Genome Institute"/>
            <person name="Toome M."/>
            <person name="Kuo A."/>
            <person name="Henrissat B."/>
            <person name="Lipzen A."/>
            <person name="Tritt A."/>
            <person name="Yoshinaga Y."/>
            <person name="Zane M."/>
            <person name="Barry K."/>
            <person name="Grigoriev I.V."/>
            <person name="Spatafora J.W."/>
            <person name="Aimea M.C."/>
        </authorList>
    </citation>
    <scope>NUCLEOTIDE SEQUENCE [LARGE SCALE GENOMIC DNA]</scope>
    <source>
        <strain evidence="2 3">UBC 951</strain>
    </source>
</reference>
<gene>
    <name evidence="2" type="ORF">K437DRAFT_111796</name>
</gene>
<sequence length="152" mass="16886">MTFGLYPFSYSLAWPDPRPSPLAALSRPWSLVKNCVLAASCTKCSEEGRLRGPCTVIHLICSTHGPCSSTTSLSPRHPHPQPTRRFGRRALRLHRVSPSPLVLFFGLLAYTVPGGWVCASGCLASQQTRAWCKRHTRQNKRNRAKPMLTCTL</sequence>
<dbReference type="Proteomes" id="UP000027361">
    <property type="component" value="Unassembled WGS sequence"/>
</dbReference>
<dbReference type="EMBL" id="JMSN01000038">
    <property type="protein sequence ID" value="KDN45942.1"/>
    <property type="molecule type" value="Genomic_DNA"/>
</dbReference>